<dbReference type="Proteomes" id="UP001597010">
    <property type="component" value="Unassembled WGS sequence"/>
</dbReference>
<evidence type="ECO:0000313" key="4">
    <source>
        <dbReference type="Proteomes" id="UP001597010"/>
    </source>
</evidence>
<name>A0ABW3AVY0_9SPHI</name>
<keyword evidence="1" id="KW-0732">Signal</keyword>
<evidence type="ECO:0000259" key="2">
    <source>
        <dbReference type="Pfam" id="PF14292"/>
    </source>
</evidence>
<gene>
    <name evidence="3" type="ORF">ACFQZX_12910</name>
</gene>
<dbReference type="RefSeq" id="WP_377115942.1">
    <property type="nucleotide sequence ID" value="NZ_JBHTHZ010000012.1"/>
</dbReference>
<protein>
    <submittedName>
        <fullName evidence="3">SusE domain-containing protein</fullName>
    </submittedName>
</protein>
<dbReference type="InterPro" id="IPR025970">
    <property type="entry name" value="SusE"/>
</dbReference>
<evidence type="ECO:0000313" key="3">
    <source>
        <dbReference type="EMBL" id="MFD0794519.1"/>
    </source>
</evidence>
<sequence>MKKIIKLAGCLLLMAIIAASCKKDKMPLNLNLSPVGALATPNDNADVKLDPTGSASVLFKWDAASTDDGGLVLYEVAFDKQDGDFSKPVSKILSDGAGVQTQLTISHKELNKIANAAGIPSSSTGKLKWTVIASKGTNAKPASASRTLQLERPAGFAENPVDLYITGSATEGGTDLSKAVKLKKIEDGVFETYTSLKAGDYYLTDKNADGGKQYYIENGIIKEGSQTTSVSGDAKAYRLNFDFTSATTKSVEIQSIGLYMSAYGKEIGTLNYIGNGVFEAPKVAVEFYQFDWGRDERYKFILHTAAGLEYQGSTNPNNVAPAGQPASYFYLVPVTNAQWDNTYKFDPSADRKNVKVDVMLQPAAYTHKVTVL</sequence>
<reference evidence="4" key="1">
    <citation type="journal article" date="2019" name="Int. J. Syst. Evol. Microbiol.">
        <title>The Global Catalogue of Microorganisms (GCM) 10K type strain sequencing project: providing services to taxonomists for standard genome sequencing and annotation.</title>
        <authorList>
            <consortium name="The Broad Institute Genomics Platform"/>
            <consortium name="The Broad Institute Genome Sequencing Center for Infectious Disease"/>
            <person name="Wu L."/>
            <person name="Ma J."/>
        </authorList>
    </citation>
    <scope>NUCLEOTIDE SEQUENCE [LARGE SCALE GENOMIC DNA]</scope>
    <source>
        <strain evidence="4">CCUG 61484</strain>
    </source>
</reference>
<feature type="domain" description="SusE outer membrane protein" evidence="2">
    <location>
        <begin position="31"/>
        <end position="131"/>
    </location>
</feature>
<evidence type="ECO:0000256" key="1">
    <source>
        <dbReference type="SAM" id="SignalP"/>
    </source>
</evidence>
<organism evidence="3 4">
    <name type="scientific">Mucilaginibacter litoreus</name>
    <dbReference type="NCBI Taxonomy" id="1048221"/>
    <lineage>
        <taxon>Bacteria</taxon>
        <taxon>Pseudomonadati</taxon>
        <taxon>Bacteroidota</taxon>
        <taxon>Sphingobacteriia</taxon>
        <taxon>Sphingobacteriales</taxon>
        <taxon>Sphingobacteriaceae</taxon>
        <taxon>Mucilaginibacter</taxon>
    </lineage>
</organism>
<dbReference type="Pfam" id="PF14292">
    <property type="entry name" value="SusE"/>
    <property type="match status" value="1"/>
</dbReference>
<dbReference type="PROSITE" id="PS51257">
    <property type="entry name" value="PROKAR_LIPOPROTEIN"/>
    <property type="match status" value="1"/>
</dbReference>
<feature type="signal peptide" evidence="1">
    <location>
        <begin position="1"/>
        <end position="22"/>
    </location>
</feature>
<keyword evidence="4" id="KW-1185">Reference proteome</keyword>
<accession>A0ABW3AVY0</accession>
<comment type="caution">
    <text evidence="3">The sequence shown here is derived from an EMBL/GenBank/DDBJ whole genome shotgun (WGS) entry which is preliminary data.</text>
</comment>
<proteinExistence type="predicted"/>
<dbReference type="EMBL" id="JBHTHZ010000012">
    <property type="protein sequence ID" value="MFD0794519.1"/>
    <property type="molecule type" value="Genomic_DNA"/>
</dbReference>
<feature type="chain" id="PRO_5046322098" evidence="1">
    <location>
        <begin position="23"/>
        <end position="372"/>
    </location>
</feature>